<accession>A0A518HM57</accession>
<dbReference type="InterPro" id="IPR011453">
    <property type="entry name" value="DUF1559"/>
</dbReference>
<feature type="transmembrane region" description="Helical" evidence="2">
    <location>
        <begin position="20"/>
        <end position="41"/>
    </location>
</feature>
<dbReference type="Pfam" id="PF07596">
    <property type="entry name" value="SBP_bac_10"/>
    <property type="match status" value="1"/>
</dbReference>
<sequence>MIIHHATRAHASRPRRAFTLVELLVVIAIIGILVGLLLPAVQAAREAARRMSCSNNLKQLGIALHNYHGAYKRLPTYKGGTWVNGLDGTTDSDNRMDLSIWVGLTPYMEQQALWGQISNPNTGIENSNGRRTPPWPAMGPRTSQASYPPWQVEIPTLRCPSDPGTGLPAMGRTNYAACVGDSVVLMDQGPWYQVNHVVTSPPIAVAVEANASCRGAFVARKSMRFRDVLDGLSNTIFAGEITTDLGDRDKRTIAAIRGEDEEIRDEPDHCEHEGYISPDRPRFWSDGSDGGTAPTLAASNQGRGFRWAAGGTVYTAMNTILPPNKDLCLGGESTGDENSMGIAPPSSRHQGGVHVLMGDGAVIFLTDSIEAGNVHHTNVWSGGTGESVPGAKSPYGLWGALGTRASRETVQEQLNQ</sequence>
<dbReference type="PANTHER" id="PTHR30093:SF2">
    <property type="entry name" value="TYPE II SECRETION SYSTEM PROTEIN H"/>
    <property type="match status" value="1"/>
</dbReference>
<feature type="domain" description="DUF1559" evidence="3">
    <location>
        <begin position="42"/>
        <end position="371"/>
    </location>
</feature>
<dbReference type="OrthoDB" id="241541at2"/>
<feature type="region of interest" description="Disordered" evidence="1">
    <location>
        <begin position="263"/>
        <end position="283"/>
    </location>
</feature>
<protein>
    <submittedName>
        <fullName evidence="4">Type II secretion system protein G</fullName>
    </submittedName>
</protein>
<evidence type="ECO:0000313" key="4">
    <source>
        <dbReference type="EMBL" id="QDV41943.1"/>
    </source>
</evidence>
<dbReference type="RefSeq" id="WP_145385603.1">
    <property type="nucleotide sequence ID" value="NZ_CP037423.1"/>
</dbReference>
<evidence type="ECO:0000313" key="5">
    <source>
        <dbReference type="Proteomes" id="UP000319004"/>
    </source>
</evidence>
<name>A0A518HM57_9BACT</name>
<dbReference type="NCBIfam" id="TIGR04294">
    <property type="entry name" value="pre_pil_HX9DG"/>
    <property type="match status" value="1"/>
</dbReference>
<dbReference type="AlphaFoldDB" id="A0A518HM57"/>
<evidence type="ECO:0000256" key="1">
    <source>
        <dbReference type="SAM" id="MobiDB-lite"/>
    </source>
</evidence>
<gene>
    <name evidence="4" type="primary">pulG_2</name>
    <name evidence="4" type="ORF">Enr13x_17860</name>
</gene>
<evidence type="ECO:0000256" key="2">
    <source>
        <dbReference type="SAM" id="Phobius"/>
    </source>
</evidence>
<dbReference type="InterPro" id="IPR027558">
    <property type="entry name" value="Pre_pil_HX9DG_C"/>
</dbReference>
<reference evidence="4 5" key="1">
    <citation type="submission" date="2019-03" db="EMBL/GenBank/DDBJ databases">
        <title>Deep-cultivation of Planctomycetes and their phenomic and genomic characterization uncovers novel biology.</title>
        <authorList>
            <person name="Wiegand S."/>
            <person name="Jogler M."/>
            <person name="Boedeker C."/>
            <person name="Pinto D."/>
            <person name="Vollmers J."/>
            <person name="Rivas-Marin E."/>
            <person name="Kohn T."/>
            <person name="Peeters S.H."/>
            <person name="Heuer A."/>
            <person name="Rast P."/>
            <person name="Oberbeckmann S."/>
            <person name="Bunk B."/>
            <person name="Jeske O."/>
            <person name="Meyerdierks A."/>
            <person name="Storesund J.E."/>
            <person name="Kallscheuer N."/>
            <person name="Luecker S."/>
            <person name="Lage O.M."/>
            <person name="Pohl T."/>
            <person name="Merkel B.J."/>
            <person name="Hornburger P."/>
            <person name="Mueller R.-W."/>
            <person name="Bruemmer F."/>
            <person name="Labrenz M."/>
            <person name="Spormann A.M."/>
            <person name="Op den Camp H."/>
            <person name="Overmann J."/>
            <person name="Amann R."/>
            <person name="Jetten M.S.M."/>
            <person name="Mascher T."/>
            <person name="Medema M.H."/>
            <person name="Devos D.P."/>
            <person name="Kaster A.-K."/>
            <person name="Ovreas L."/>
            <person name="Rohde M."/>
            <person name="Galperin M.Y."/>
            <person name="Jogler C."/>
        </authorList>
    </citation>
    <scope>NUCLEOTIDE SEQUENCE [LARGE SCALE GENOMIC DNA]</scope>
    <source>
        <strain evidence="4 5">Enr13</strain>
    </source>
</reference>
<evidence type="ECO:0000259" key="3">
    <source>
        <dbReference type="Pfam" id="PF07596"/>
    </source>
</evidence>
<dbReference type="Gene3D" id="3.30.700.10">
    <property type="entry name" value="Glycoprotein, Type 4 Pilin"/>
    <property type="match status" value="1"/>
</dbReference>
<keyword evidence="2" id="KW-0472">Membrane</keyword>
<dbReference type="NCBIfam" id="TIGR02532">
    <property type="entry name" value="IV_pilin_GFxxxE"/>
    <property type="match status" value="1"/>
</dbReference>
<dbReference type="Proteomes" id="UP000319004">
    <property type="component" value="Chromosome"/>
</dbReference>
<keyword evidence="5" id="KW-1185">Reference proteome</keyword>
<feature type="compositionally biased region" description="Basic and acidic residues" evidence="1">
    <location>
        <begin position="266"/>
        <end position="283"/>
    </location>
</feature>
<proteinExistence type="predicted"/>
<organism evidence="4 5">
    <name type="scientific">Stieleria neptunia</name>
    <dbReference type="NCBI Taxonomy" id="2527979"/>
    <lineage>
        <taxon>Bacteria</taxon>
        <taxon>Pseudomonadati</taxon>
        <taxon>Planctomycetota</taxon>
        <taxon>Planctomycetia</taxon>
        <taxon>Pirellulales</taxon>
        <taxon>Pirellulaceae</taxon>
        <taxon>Stieleria</taxon>
    </lineage>
</organism>
<dbReference type="SUPFAM" id="SSF54523">
    <property type="entry name" value="Pili subunits"/>
    <property type="match status" value="1"/>
</dbReference>
<dbReference type="EMBL" id="CP037423">
    <property type="protein sequence ID" value="QDV41943.1"/>
    <property type="molecule type" value="Genomic_DNA"/>
</dbReference>
<keyword evidence="2" id="KW-0812">Transmembrane</keyword>
<dbReference type="KEGG" id="snep:Enr13x_17860"/>
<dbReference type="InterPro" id="IPR012902">
    <property type="entry name" value="N_methyl_site"/>
</dbReference>
<dbReference type="PANTHER" id="PTHR30093">
    <property type="entry name" value="GENERAL SECRETION PATHWAY PROTEIN G"/>
    <property type="match status" value="1"/>
</dbReference>
<keyword evidence="2" id="KW-1133">Transmembrane helix</keyword>
<dbReference type="Pfam" id="PF07963">
    <property type="entry name" value="N_methyl"/>
    <property type="match status" value="1"/>
</dbReference>
<dbReference type="InterPro" id="IPR045584">
    <property type="entry name" value="Pilin-like"/>
</dbReference>